<dbReference type="EMBL" id="PESE01000001">
    <property type="protein sequence ID" value="PYD40553.1"/>
    <property type="molecule type" value="Genomic_DNA"/>
</dbReference>
<comment type="caution">
    <text evidence="2">The sequence shown here is derived from an EMBL/GenBank/DDBJ whole genome shotgun (WGS) entry which is preliminary data.</text>
</comment>
<protein>
    <submittedName>
        <fullName evidence="2">Uncharacterized protein</fullName>
    </submittedName>
</protein>
<dbReference type="RefSeq" id="WP_006326126.1">
    <property type="nucleotide sequence ID" value="NZ_CAMISH010000001.1"/>
</dbReference>
<dbReference type="Proteomes" id="UP000248196">
    <property type="component" value="Unassembled WGS sequence"/>
</dbReference>
<sequence length="109" mass="11207">MLKEMTKAEMQLIGGAGDGNNGGDRDHSRSSYGAQANGFQPNWAAKGHGLFQDASRPCPSAIINGVLGVGSALASRNATAIGIMATAAFINIGGQCNKDSGRDRGVPFR</sequence>
<accession>A0A318PEU4</accession>
<proteinExistence type="predicted"/>
<dbReference type="AlphaFoldDB" id="A0A318PEU4"/>
<gene>
    <name evidence="2" type="ORF">CT690_04490</name>
</gene>
<evidence type="ECO:0000313" key="3">
    <source>
        <dbReference type="Proteomes" id="UP000248196"/>
    </source>
</evidence>
<organism evidence="2 3">
    <name type="scientific">Serratia plymuthica</name>
    <dbReference type="NCBI Taxonomy" id="82996"/>
    <lineage>
        <taxon>Bacteria</taxon>
        <taxon>Pseudomonadati</taxon>
        <taxon>Pseudomonadota</taxon>
        <taxon>Gammaproteobacteria</taxon>
        <taxon>Enterobacterales</taxon>
        <taxon>Yersiniaceae</taxon>
        <taxon>Serratia</taxon>
    </lineage>
</organism>
<feature type="region of interest" description="Disordered" evidence="1">
    <location>
        <begin position="12"/>
        <end position="38"/>
    </location>
</feature>
<evidence type="ECO:0000256" key="1">
    <source>
        <dbReference type="SAM" id="MobiDB-lite"/>
    </source>
</evidence>
<name>A0A318PEU4_SERPL</name>
<reference evidence="2 3" key="1">
    <citation type="submission" date="2017-11" db="EMBL/GenBank/DDBJ databases">
        <title>Genome sequence of the oocydin A producing rhizobacterium Serratia plymuthica 4Rx5.</title>
        <authorList>
            <person name="Matilla M.A."/>
            <person name="Udaondo Z."/>
            <person name="Salmond G.P.C."/>
        </authorList>
    </citation>
    <scope>NUCLEOTIDE SEQUENCE [LARGE SCALE GENOMIC DNA]</scope>
    <source>
        <strain evidence="2 3">4Rx5</strain>
    </source>
</reference>
<evidence type="ECO:0000313" key="2">
    <source>
        <dbReference type="EMBL" id="PYD40553.1"/>
    </source>
</evidence>